<dbReference type="HOGENOM" id="CLU_2951688_0_0_5"/>
<dbReference type="KEGG" id="lar:lam_1029"/>
<dbReference type="Proteomes" id="UP000017862">
    <property type="component" value="Chromosome"/>
</dbReference>
<keyword evidence="1" id="KW-1133">Transmembrane helix</keyword>
<reference evidence="2 3" key="1">
    <citation type="journal article" date="2014" name="Mol. Plant Microbe Interact.">
        <title>The complete genome sequence of Candidatus Liberibacter americanus, associated with citrus Huanglongbing.</title>
        <authorList>
            <person name="Wulff N.A."/>
            <person name="Zhang S."/>
            <person name="Setubal J.C."/>
            <person name="Almeida N.F."/>
            <person name="Martins E.C."/>
            <person name="Harakava R."/>
            <person name="Kumar D."/>
            <person name="Rangel L.T."/>
            <person name="Foissac X."/>
            <person name="Bove J."/>
            <person name="Gabriel D.W."/>
        </authorList>
    </citation>
    <scope>NUCLEOTIDE SEQUENCE [LARGE SCALE GENOMIC DNA]</scope>
    <source>
        <strain evidence="2 3">Sao Paulo</strain>
    </source>
</reference>
<proteinExistence type="predicted"/>
<protein>
    <submittedName>
        <fullName evidence="2">Uncharacterized protein</fullName>
    </submittedName>
</protein>
<evidence type="ECO:0000313" key="3">
    <source>
        <dbReference type="Proteomes" id="UP000017862"/>
    </source>
</evidence>
<name>U6B6F0_9HYPH</name>
<keyword evidence="1" id="KW-0472">Membrane</keyword>
<dbReference type="AlphaFoldDB" id="U6B6F0"/>
<evidence type="ECO:0000313" key="2">
    <source>
        <dbReference type="EMBL" id="AHA28354.1"/>
    </source>
</evidence>
<accession>U6B6F0</accession>
<gene>
    <name evidence="2" type="ORF">lam_1029</name>
</gene>
<organism evidence="2 3">
    <name type="scientific">Candidatus Liberibacter americanus str. Sao Paulo</name>
    <dbReference type="NCBI Taxonomy" id="1261131"/>
    <lineage>
        <taxon>Bacteria</taxon>
        <taxon>Pseudomonadati</taxon>
        <taxon>Pseudomonadota</taxon>
        <taxon>Alphaproteobacteria</taxon>
        <taxon>Hyphomicrobiales</taxon>
        <taxon>Rhizobiaceae</taxon>
        <taxon>Liberibacter</taxon>
    </lineage>
</organism>
<dbReference type="EMBL" id="CP006604">
    <property type="protein sequence ID" value="AHA28354.1"/>
    <property type="molecule type" value="Genomic_DNA"/>
</dbReference>
<dbReference type="STRING" id="1261131.lam_1029"/>
<sequence length="59" mass="6966">MIVVSKYFILNIAPLFIQIYRVIFELRYHMMITVVYYIGDCIAKLSLNALNHWDSSLVI</sequence>
<keyword evidence="3" id="KW-1185">Reference proteome</keyword>
<feature type="transmembrane region" description="Helical" evidence="1">
    <location>
        <begin position="6"/>
        <end position="24"/>
    </location>
</feature>
<evidence type="ECO:0000256" key="1">
    <source>
        <dbReference type="SAM" id="Phobius"/>
    </source>
</evidence>
<keyword evidence="1" id="KW-0812">Transmembrane</keyword>